<dbReference type="GO" id="GO:0000722">
    <property type="term" value="P:telomere maintenance via recombination"/>
    <property type="evidence" value="ECO:0007669"/>
    <property type="project" value="TreeGrafter"/>
</dbReference>
<feature type="compositionally biased region" description="Low complexity" evidence="2">
    <location>
        <begin position="1865"/>
        <end position="1879"/>
    </location>
</feature>
<feature type="coiled-coil region" evidence="1">
    <location>
        <begin position="2344"/>
        <end position="2409"/>
    </location>
</feature>
<feature type="region of interest" description="Disordered" evidence="2">
    <location>
        <begin position="1865"/>
        <end position="1884"/>
    </location>
</feature>
<evidence type="ECO:0000313" key="5">
    <source>
        <dbReference type="EMBL" id="PGZ04879.1"/>
    </source>
</evidence>
<dbReference type="EMBL" id="NUPM01000005">
    <property type="protein sequence ID" value="PGZ04879.1"/>
    <property type="molecule type" value="Genomic_DNA"/>
</dbReference>
<feature type="coiled-coil region" evidence="1">
    <location>
        <begin position="1585"/>
        <end position="1612"/>
    </location>
</feature>
<feature type="coiled-coil region" evidence="1">
    <location>
        <begin position="1193"/>
        <end position="1220"/>
    </location>
</feature>
<feature type="compositionally biased region" description="Gly residues" evidence="2">
    <location>
        <begin position="2552"/>
        <end position="2561"/>
    </location>
</feature>
<evidence type="ECO:0000256" key="1">
    <source>
        <dbReference type="SAM" id="Coils"/>
    </source>
</evidence>
<feature type="compositionally biased region" description="Pro residues" evidence="2">
    <location>
        <begin position="2523"/>
        <end position="2549"/>
    </location>
</feature>
<keyword evidence="1" id="KW-0175">Coiled coil</keyword>
<evidence type="ECO:0000256" key="2">
    <source>
        <dbReference type="SAM" id="MobiDB-lite"/>
    </source>
</evidence>
<dbReference type="Pfam" id="PF10145">
    <property type="entry name" value="PhageMin_Tail"/>
    <property type="match status" value="1"/>
</dbReference>
<evidence type="ECO:0000259" key="4">
    <source>
        <dbReference type="Pfam" id="PF10145"/>
    </source>
</evidence>
<feature type="coiled-coil region" evidence="1">
    <location>
        <begin position="2081"/>
        <end position="2126"/>
    </location>
</feature>
<dbReference type="GO" id="GO:0006302">
    <property type="term" value="P:double-strand break repair"/>
    <property type="evidence" value="ECO:0007669"/>
    <property type="project" value="TreeGrafter"/>
</dbReference>
<keyword evidence="3" id="KW-0472">Membrane</keyword>
<keyword evidence="3" id="KW-0812">Transmembrane</keyword>
<dbReference type="GO" id="GO:0043047">
    <property type="term" value="F:single-stranded telomeric DNA binding"/>
    <property type="evidence" value="ECO:0007669"/>
    <property type="project" value="TreeGrafter"/>
</dbReference>
<dbReference type="PANTHER" id="PTHR18867">
    <property type="entry name" value="RAD50"/>
    <property type="match status" value="1"/>
</dbReference>
<sequence>MADLNVKIKAILDSKSLQTDLSKIQNLNADVRLGVNQESISNLQTKLNGENVFVKVKAKLDTEAFKTFKESLSNKSISVKVKTKLDTESFGKLKQTLENKNVSMKVKANLDEATVKQVGEKAGKTVGSAVGKSLSSAMSKEIKADEATQAKLQKLAQSMGKNVDKNFFGNAKTSYTFNKDDEGVIKSIIMQGERADGVIKKLTFDVEQFKNRLGNDKTKISLISEKETDKTEKALAKITQQAKEFRQALRQSGDTKLLTDLDSLEKRNQLDRESLQILKNRFARNEELRRSFKEQTDIENKRLGLIQKINIARQEGRLSAQKEAELTKQINTAMEKSTNKRTMDALKGAEKVATREIQLHETVMRHAKQEEDAIAKKHRQEEKFLRDKMTLLERVDRLRLNTNNNMYSQADYSKHLASLNGMDTSKSRAALQEIQKEITKIEAEWKKVQKGFANNKSIEDLKKSFSSLQPYLVNASTEVKRLADDIQNRLAGAKSRQDIMRLQSDVKNLGTALKETVQNAKAGENIKFGRNLDGVFGKHKQDIVSFNREMQNFFRTMHGGDAVIVGAKNSISKYGHEMTNFKVQIQNGKKYVQEFSYALNHSNKELIRNGMELKNNVSKNLGVLEQLKVALERVPVYFASTTAFYGSIEGLKALSREVIELDKALTELKRVAADGTDVEILFRGAISMASELGNNAKDVLATVSEISRSYDELSEVQQLSLARASTVIANVSDMRANDAMKSLIATMNGYRMETTRAMEIGDKLNEVDNNNSISTQQLAESMQKASATANTFGVDLDQLLGHTTAIGATTQESGKQIGNALKTIYSRVTTLQDVEDILKSVGIGIRDVGGDALPLQDVFAKIAEKWQGMTNMERQNIAVKVAGRNHLTRFLALMNNWDMSVKATTDSLNSQGSAMKENARYQESLEARLNRLKNTFSSMALSFGDAVLNNGLIVLMDTVQGAMTGVSALASKLGIIPVVLAAVGAAIVAYQMKVKSSQQLQAQSLVQAEKMIQTFKNLGQAIKGVPNVPKINTSNLKEIDRDIGKLKKSVADVRTEYANTAEKTAELTQKTKETIAAKEKQIRTLQQERQHMQVMREHYSRLGESVKKYENVVKLSEQSGRRLNASLLSTKANMLLVGTQAQLTSAKIRLMQTASNMTNAAVGVLKTGLKGLAGFMATAFLPTVAFMAVGWAIEKVINKVGEYKQEQEKLKQENERLIETFSTQGTEIGQLVDKYTKLSKAVSDGKISKSNKEFLDVQKKLAALMPDLVEYTDEAGNAHLKSADAVKVEYKEKKKLYDLEKQSKIKEYTSDLKLSIKAINEKQKAYKDLTKAMKDAEKEEKKFNKKSPKEKERYEKVEKASKYEKRGSSALSRLDAKTIEEATNKTKKYNNAVKEQGKAAKATREEINNGVKVMNKKLNLELDDMGVMGKLTKADKARVKSLQDVRQSHVDLTKTDADKFLKSMETDSKNLAVGLSKIPPVTRKIFTNTDIERFALADESQKGMTETQKKSAEAGHAQVTSLGLVAQAMQGKTKEIKKGSEGMDGYVERLKLSGMSEQQAKQAVEAMRGAIVNGQPVLQAGADGLDEYGDAADEAEQQISDLEKAINSVTTITDAQANQNKEAIAIYETFAGKTNLTAQQQDLLKAAQDQLINQFPDLYQNGQLKIGSIREEMNANKEITDLINKRKDTELTAEEETKLNTLIATQAKIGVKREEITTDAESADLKVQNTDKAKVLYDQINQLTDGTGKLSEADKDNAEKKEALKQAYEQLGTIYPELRENNDKAFEQAGKLIEADSQLIGSVKNKTDVIKTRESDATQTLVGKSKERIKALEEEARRTQELTSQISRWASDISSQVASAKSKAAEAASVSVPQPAAAPTRTKRSVAAPTAYSAFSSFMVMPESSEGKGTAGGGGTGGKSGGGAANAPTVSARVARSAPTFARVSLTAPTFTSTPMTSSFFASPASFESSAVEGSITPISRIGFSSFASAPVMRADGFRGNSRDDYKTDFFDMASNALDTRKGLMEAQLERVIKLSGQYRAILEKIAQVERERQQEVYKEAERLRGVNAYIRQQLAYMGDINRLSEEQREKYNQMAQELDENTKKINDFRVEVENITNTINNLRTEQAQNAIEEIRKKYTDVIETIRHEQTSLNDYMIEYINLADEINFEDHSGSVVGLEAGKLDYLEKIRDYYAGMHKELEWQLQANAGNQEIVEDLTAQVREAEVAWRDVNLEILNTKKNINDVRGNVADKAIALMQKYYEKSKELALRTIEEEKKAQEKAYNERMKQYDSEIEKLNKVYESKLKQYDDANDEADWNSGLNDLNGDKSKILHQLDSISLDNSMDAKKKRDQLLKQLAEKELEIATYIRDRERELTRKAIEEQQQAELEALEAKKQADEEAYEKRTELLDQESERIAEVYDKIIDNEEKWTQLREEFIKGNFETIRTELETMSENLNDFTTGKFQELGINMESLSQEVKDQMIEIGDNLGINFVDKLQEVLKLINDIKTASSDMGEQIKPPTIEPPKPPPPPPPPPPPKPPTPPPPPVNNGGDGNGGQNGFGSIPLRKKDGGFPVPRGGWDKYSVVDYLKKKGYWATWQDTVNLHKYFGGAGEYGGTARQNTYILGKLREIMGFRTGGYTGEWFGDGGRLAMLHQKELVLNQGQTRDILDTANIVKEMSNTLPNLPKLLKSANGSFANGNGVKSGNTYNLKLNIGTVTGDKKGGETVFKEIVNGMKRLGG</sequence>
<dbReference type="NCBIfam" id="TIGR01760">
    <property type="entry name" value="tape_meas_TP901"/>
    <property type="match status" value="1"/>
</dbReference>
<dbReference type="InterPro" id="IPR010090">
    <property type="entry name" value="Phage_tape_meas"/>
</dbReference>
<evidence type="ECO:0000256" key="3">
    <source>
        <dbReference type="SAM" id="Phobius"/>
    </source>
</evidence>
<protein>
    <submittedName>
        <fullName evidence="5">Phage tail tape measure protein</fullName>
    </submittedName>
</protein>
<dbReference type="RefSeq" id="WP_097879883.1">
    <property type="nucleotide sequence ID" value="NZ_NUPM01000005.1"/>
</dbReference>
<accession>A0AB36VEN2</accession>
<keyword evidence="3" id="KW-1133">Transmembrane helix</keyword>
<feature type="coiled-coil region" evidence="1">
    <location>
        <begin position="2270"/>
        <end position="2315"/>
    </location>
</feature>
<dbReference type="Proteomes" id="UP000223445">
    <property type="component" value="Unassembled WGS sequence"/>
</dbReference>
<dbReference type="PANTHER" id="PTHR18867:SF12">
    <property type="entry name" value="DNA REPAIR PROTEIN RAD50"/>
    <property type="match status" value="1"/>
</dbReference>
<reference evidence="5 6" key="1">
    <citation type="submission" date="2017-09" db="EMBL/GenBank/DDBJ databases">
        <title>Large-scale bioinformatics analysis of Bacillus genomes uncovers conserved roles of natural products in bacterial physiology.</title>
        <authorList>
            <consortium name="Agbiome Team Llc"/>
            <person name="Bleich R.M."/>
            <person name="Grubbs K.J."/>
            <person name="Santa Maria K.C."/>
            <person name="Allen S.E."/>
            <person name="Farag S."/>
            <person name="Shank E.A."/>
            <person name="Bowers A."/>
        </authorList>
    </citation>
    <scope>NUCLEOTIDE SEQUENCE [LARGE SCALE GENOMIC DNA]</scope>
    <source>
        <strain evidence="5 6">AFS030179</strain>
    </source>
</reference>
<name>A0AB36VEN2_BACTU</name>
<evidence type="ECO:0000313" key="6">
    <source>
        <dbReference type="Proteomes" id="UP000223445"/>
    </source>
</evidence>
<dbReference type="GO" id="GO:0003691">
    <property type="term" value="F:double-stranded telomeric DNA binding"/>
    <property type="evidence" value="ECO:0007669"/>
    <property type="project" value="TreeGrafter"/>
</dbReference>
<dbReference type="GO" id="GO:0007004">
    <property type="term" value="P:telomere maintenance via telomerase"/>
    <property type="evidence" value="ECO:0007669"/>
    <property type="project" value="TreeGrafter"/>
</dbReference>
<feature type="coiled-coil region" evidence="1">
    <location>
        <begin position="1036"/>
        <end position="1095"/>
    </location>
</feature>
<feature type="region of interest" description="Disordered" evidence="2">
    <location>
        <begin position="1904"/>
        <end position="1927"/>
    </location>
</feature>
<organism evidence="5 6">
    <name type="scientific">Bacillus thuringiensis</name>
    <dbReference type="NCBI Taxonomy" id="1428"/>
    <lineage>
        <taxon>Bacteria</taxon>
        <taxon>Bacillati</taxon>
        <taxon>Bacillota</taxon>
        <taxon>Bacilli</taxon>
        <taxon>Bacillales</taxon>
        <taxon>Bacillaceae</taxon>
        <taxon>Bacillus</taxon>
        <taxon>Bacillus cereus group</taxon>
    </lineage>
</organism>
<feature type="region of interest" description="Disordered" evidence="2">
    <location>
        <begin position="1337"/>
        <end position="1358"/>
    </location>
</feature>
<proteinExistence type="predicted"/>
<feature type="transmembrane region" description="Helical" evidence="3">
    <location>
        <begin position="1172"/>
        <end position="1193"/>
    </location>
</feature>
<feature type="transmembrane region" description="Helical" evidence="3">
    <location>
        <begin position="973"/>
        <end position="990"/>
    </location>
</feature>
<comment type="caution">
    <text evidence="5">The sequence shown here is derived from an EMBL/GenBank/DDBJ whole genome shotgun (WGS) entry which is preliminary data.</text>
</comment>
<gene>
    <name evidence="5" type="ORF">COE48_04675</name>
</gene>
<feature type="domain" description="Phage tail tape measure protein" evidence="4">
    <location>
        <begin position="689"/>
        <end position="883"/>
    </location>
</feature>
<feature type="compositionally biased region" description="Gly residues" evidence="2">
    <location>
        <begin position="1909"/>
        <end position="1924"/>
    </location>
</feature>
<dbReference type="GO" id="GO:0051880">
    <property type="term" value="F:G-quadruplex DNA binding"/>
    <property type="evidence" value="ECO:0007669"/>
    <property type="project" value="TreeGrafter"/>
</dbReference>
<feature type="region of interest" description="Disordered" evidence="2">
    <location>
        <begin position="2513"/>
        <end position="2574"/>
    </location>
</feature>